<proteinExistence type="inferred from homology"/>
<dbReference type="GO" id="GO:0030428">
    <property type="term" value="C:cell septum"/>
    <property type="evidence" value="ECO:0007669"/>
    <property type="project" value="UniProtKB-SubCell"/>
</dbReference>
<dbReference type="Pfam" id="PF04686">
    <property type="entry name" value="SsgA"/>
    <property type="match status" value="1"/>
</dbReference>
<gene>
    <name evidence="7" type="ORF">DIU77_018110</name>
    <name evidence="8" type="ORF">DIU77_19050</name>
</gene>
<organism evidence="8">
    <name type="scientific">Thermocrispum agreste</name>
    <dbReference type="NCBI Taxonomy" id="37925"/>
    <lineage>
        <taxon>Bacteria</taxon>
        <taxon>Bacillati</taxon>
        <taxon>Actinomycetota</taxon>
        <taxon>Actinomycetes</taxon>
        <taxon>Pseudonocardiales</taxon>
        <taxon>Pseudonocardiaceae</taxon>
        <taxon>Thermocrispum</taxon>
    </lineage>
</organism>
<comment type="caution">
    <text evidence="8">The sequence shown here is derived from an EMBL/GenBank/DDBJ whole genome shotgun (WGS) entry which is preliminary data.</text>
</comment>
<evidence type="ECO:0000256" key="3">
    <source>
        <dbReference type="ARBA" id="ARBA00022618"/>
    </source>
</evidence>
<reference evidence="7 9" key="3">
    <citation type="journal article" date="2021" name="BMC Genomics">
        <title>Genome-resolved metagenome and metatranscriptome analyses of thermophilic composting reveal key bacterial players and their metabolic interactions.</title>
        <authorList>
            <person name="Braga L.P.P."/>
            <person name="Pereira R.V."/>
            <person name="Martins L.F."/>
            <person name="Moura L.M.S."/>
            <person name="Sanchez F.B."/>
            <person name="Patane J.S.L."/>
            <person name="da Silva A.M."/>
            <person name="Setubal J.C."/>
        </authorList>
    </citation>
    <scope>NUCLEOTIDE SEQUENCE [LARGE SCALE GENOMIC DNA]</scope>
    <source>
        <strain evidence="7">ZC4RG45</strain>
    </source>
</reference>
<dbReference type="EMBL" id="QGUI02000366">
    <property type="protein sequence ID" value="MFO7194160.1"/>
    <property type="molecule type" value="Genomic_DNA"/>
</dbReference>
<reference evidence="7" key="4">
    <citation type="submission" date="2023-08" db="EMBL/GenBank/DDBJ databases">
        <authorList>
            <person name="Guima S.E.S."/>
            <person name="Martins L.F."/>
            <person name="Silva A.M."/>
            <person name="Setubal J.C."/>
        </authorList>
    </citation>
    <scope>NUCLEOTIDE SEQUENCE</scope>
    <source>
        <strain evidence="7">ZC4RG45</strain>
    </source>
</reference>
<dbReference type="InterPro" id="IPR038658">
    <property type="entry name" value="SsgB_sf"/>
</dbReference>
<keyword evidence="3 8" id="KW-0132">Cell division</keyword>
<name>A0A2W4J7J3_9PSEU</name>
<evidence type="ECO:0000256" key="1">
    <source>
        <dbReference type="ARBA" id="ARBA00004431"/>
    </source>
</evidence>
<evidence type="ECO:0000313" key="9">
    <source>
        <dbReference type="Proteomes" id="UP000249324"/>
    </source>
</evidence>
<accession>A0A2W4J7J3</accession>
<protein>
    <submittedName>
        <fullName evidence="8">SsgA family sporulation/cell division regulator</fullName>
    </submittedName>
</protein>
<dbReference type="InterPro" id="IPR006776">
    <property type="entry name" value="SsgB"/>
</dbReference>
<evidence type="ECO:0000313" key="8">
    <source>
        <dbReference type="EMBL" id="PZM89497.1"/>
    </source>
</evidence>
<evidence type="ECO:0000256" key="2">
    <source>
        <dbReference type="ARBA" id="ARBA00009323"/>
    </source>
</evidence>
<evidence type="ECO:0000256" key="5">
    <source>
        <dbReference type="ARBA" id="ARBA00023210"/>
    </source>
</evidence>
<evidence type="ECO:0000256" key="6">
    <source>
        <dbReference type="ARBA" id="ARBA00023306"/>
    </source>
</evidence>
<dbReference type="STRING" id="1111738.GCA_000427905_01047"/>
<dbReference type="GO" id="GO:0000917">
    <property type="term" value="P:division septum assembly"/>
    <property type="evidence" value="ECO:0007669"/>
    <property type="project" value="UniProtKB-KW"/>
</dbReference>
<dbReference type="EMBL" id="QGUI01000962">
    <property type="protein sequence ID" value="PZM89497.1"/>
    <property type="molecule type" value="Genomic_DNA"/>
</dbReference>
<dbReference type="AlphaFoldDB" id="A0A2W4J7J3"/>
<keyword evidence="6" id="KW-0131">Cell cycle</keyword>
<dbReference type="Gene3D" id="2.30.31.20">
    <property type="entry name" value="Sporulation-specific cell division protein SsgB"/>
    <property type="match status" value="1"/>
</dbReference>
<sequence length="140" mass="15497">MMFEHDIRKTLDAQVTVNGSTPRPMDVQFRYSPEDPYALWMVFPTQTWCFARDLLLDALDGVPSGKGDVHIHSEDDKLCVHISSPDGRAQIRFPRSEVAAFAAGSTALVPRGAETDYLDLDAVLAKIFASSASADWTPQR</sequence>
<comment type="subcellular location">
    <subcellularLocation>
        <location evidence="1">Cell septum</location>
    </subcellularLocation>
</comment>
<dbReference type="Proteomes" id="UP000249324">
    <property type="component" value="Unassembled WGS sequence"/>
</dbReference>
<comment type="similarity">
    <text evidence="2">Belongs to the SsgA family.</text>
</comment>
<keyword evidence="5" id="KW-0717">Septation</keyword>
<reference evidence="8" key="1">
    <citation type="submission" date="2018-05" db="EMBL/GenBank/DDBJ databases">
        <authorList>
            <person name="Lanie J.A."/>
            <person name="Ng W.-L."/>
            <person name="Kazmierczak K.M."/>
            <person name="Andrzejewski T.M."/>
            <person name="Davidsen T.M."/>
            <person name="Wayne K.J."/>
            <person name="Tettelin H."/>
            <person name="Glass J.I."/>
            <person name="Rusch D."/>
            <person name="Podicherti R."/>
            <person name="Tsui H.-C.T."/>
            <person name="Winkler M.E."/>
        </authorList>
    </citation>
    <scope>NUCLEOTIDE SEQUENCE</scope>
    <source>
        <strain evidence="8">ZC4RG45</strain>
    </source>
</reference>
<dbReference type="GO" id="GO:0030435">
    <property type="term" value="P:sporulation resulting in formation of a cellular spore"/>
    <property type="evidence" value="ECO:0007669"/>
    <property type="project" value="UniProtKB-KW"/>
</dbReference>
<reference evidence="7" key="2">
    <citation type="submission" date="2018-05" db="EMBL/GenBank/DDBJ databases">
        <authorList>
            <person name="Moura L."/>
            <person name="Setubal J.C."/>
        </authorList>
    </citation>
    <scope>NUCLEOTIDE SEQUENCE</scope>
    <source>
        <strain evidence="7">ZC4RG45</strain>
    </source>
</reference>
<keyword evidence="4" id="KW-0749">Sporulation</keyword>
<evidence type="ECO:0000313" key="7">
    <source>
        <dbReference type="EMBL" id="MFO7194160.1"/>
    </source>
</evidence>
<evidence type="ECO:0000256" key="4">
    <source>
        <dbReference type="ARBA" id="ARBA00022969"/>
    </source>
</evidence>